<dbReference type="AlphaFoldDB" id="A0A8D8VLS0"/>
<protein>
    <recommendedName>
        <fullName evidence="3">Secreted protein</fullName>
    </recommendedName>
</protein>
<sequence>MGNQPRRCWATFGLASAAKLSSIVSLISCSAMSNESISDTTLRRASRMDGVNLTVKQEDKATGTGSDRWANCVKIERNWSSWFKITCGLEIAIACTLIDSSLENMSFLSKHIAHSLS</sequence>
<organism evidence="2">
    <name type="scientific">Cacopsylla melanoneura</name>
    <dbReference type="NCBI Taxonomy" id="428564"/>
    <lineage>
        <taxon>Eukaryota</taxon>
        <taxon>Metazoa</taxon>
        <taxon>Ecdysozoa</taxon>
        <taxon>Arthropoda</taxon>
        <taxon>Hexapoda</taxon>
        <taxon>Insecta</taxon>
        <taxon>Pterygota</taxon>
        <taxon>Neoptera</taxon>
        <taxon>Paraneoptera</taxon>
        <taxon>Hemiptera</taxon>
        <taxon>Sternorrhyncha</taxon>
        <taxon>Psylloidea</taxon>
        <taxon>Psyllidae</taxon>
        <taxon>Psyllinae</taxon>
        <taxon>Cacopsylla</taxon>
    </lineage>
</organism>
<evidence type="ECO:0008006" key="3">
    <source>
        <dbReference type="Google" id="ProtNLM"/>
    </source>
</evidence>
<keyword evidence="1" id="KW-0732">Signal</keyword>
<evidence type="ECO:0000313" key="2">
    <source>
        <dbReference type="EMBL" id="CAG6626494.1"/>
    </source>
</evidence>
<evidence type="ECO:0000256" key="1">
    <source>
        <dbReference type="SAM" id="SignalP"/>
    </source>
</evidence>
<feature type="chain" id="PRO_5034218725" description="Secreted protein" evidence="1">
    <location>
        <begin position="26"/>
        <end position="117"/>
    </location>
</feature>
<name>A0A8D8VLS0_9HEMI</name>
<dbReference type="EMBL" id="HBUF01062710">
    <property type="protein sequence ID" value="CAG6626494.1"/>
    <property type="molecule type" value="Transcribed_RNA"/>
</dbReference>
<reference evidence="2" key="1">
    <citation type="submission" date="2021-05" db="EMBL/GenBank/DDBJ databases">
        <authorList>
            <person name="Alioto T."/>
            <person name="Alioto T."/>
            <person name="Gomez Garrido J."/>
        </authorList>
    </citation>
    <scope>NUCLEOTIDE SEQUENCE</scope>
</reference>
<feature type="signal peptide" evidence="1">
    <location>
        <begin position="1"/>
        <end position="25"/>
    </location>
</feature>
<proteinExistence type="predicted"/>
<accession>A0A8D8VLS0</accession>